<dbReference type="GO" id="GO:0005230">
    <property type="term" value="F:extracellular ligand-gated monoatomic ion channel activity"/>
    <property type="evidence" value="ECO:0007669"/>
    <property type="project" value="InterPro"/>
</dbReference>
<evidence type="ECO:0000256" key="1">
    <source>
        <dbReference type="ARBA" id="ARBA00004141"/>
    </source>
</evidence>
<keyword evidence="10" id="KW-1185">Reference proteome</keyword>
<sequence>MASSPLARVLLLLLLVVVVVASRVVTCLDVSEVQTELRNELLSDYERSAIPPTNTVTTTNGSQGEYVFEPLRVEVGLNFYRIIDVNVVTSSVDLLVWLRIAWYDKRLVWDPTEYGGLDRIGFFIAEGSGFGEVSEIWTPDISLWNAQEPVSTSFDSGMAIVKSDGYVYWSRPGHLRASCKFQGLERFPFDDLSCLLELGSWSYSSQFISLGLLGGTGFTLGGSKSSGESFQEFTLKNVSAEIYEYPPYPADPSPWPVLLYTVVFDRSWQPYIRGFLLSQMIFNIIGFAAFWLPISSGERVGLTITSMLAAVASDLVVVDQLPAAPELTWMQRFSMMSQAFATYTVLEAVVVSYFFFLTSETLVPAYFRCLFNMVGKKKTSSPRYQSNGDADDATDAEEVQHNDRWRRWGEGIDSFSRVVLPVAYAICVSIFLTDVN</sequence>
<dbReference type="InterPro" id="IPR006202">
    <property type="entry name" value="Neur_chan_lig-bd"/>
</dbReference>
<evidence type="ECO:0000313" key="9">
    <source>
        <dbReference type="EMBL" id="QDZ22689.1"/>
    </source>
</evidence>
<evidence type="ECO:0000313" key="10">
    <source>
        <dbReference type="Proteomes" id="UP000316726"/>
    </source>
</evidence>
<evidence type="ECO:0000256" key="4">
    <source>
        <dbReference type="ARBA" id="ARBA00023136"/>
    </source>
</evidence>
<accession>A0A5B8MQ92</accession>
<feature type="chain" id="PRO_5022857332" description="Neurotransmitter-gated ion-channel ligand-binding domain-containing protein" evidence="7">
    <location>
        <begin position="22"/>
        <end position="436"/>
    </location>
</feature>
<name>A0A5B8MQ92_9CHLO</name>
<dbReference type="Gene3D" id="1.20.58.390">
    <property type="entry name" value="Neurotransmitter-gated ion-channel transmembrane domain"/>
    <property type="match status" value="1"/>
</dbReference>
<dbReference type="GO" id="GO:0004888">
    <property type="term" value="F:transmembrane signaling receptor activity"/>
    <property type="evidence" value="ECO:0007669"/>
    <property type="project" value="InterPro"/>
</dbReference>
<dbReference type="PANTHER" id="PTHR18945">
    <property type="entry name" value="NEUROTRANSMITTER GATED ION CHANNEL"/>
    <property type="match status" value="1"/>
</dbReference>
<feature type="transmembrane region" description="Helical" evidence="6">
    <location>
        <begin position="414"/>
        <end position="433"/>
    </location>
</feature>
<dbReference type="Proteomes" id="UP000316726">
    <property type="component" value="Chromosome 8"/>
</dbReference>
<feature type="region of interest" description="Disordered" evidence="5">
    <location>
        <begin position="378"/>
        <end position="398"/>
    </location>
</feature>
<dbReference type="SUPFAM" id="SSF90112">
    <property type="entry name" value="Neurotransmitter-gated ion-channel transmembrane pore"/>
    <property type="match status" value="1"/>
</dbReference>
<dbReference type="GO" id="GO:0016020">
    <property type="term" value="C:membrane"/>
    <property type="evidence" value="ECO:0007669"/>
    <property type="project" value="UniProtKB-SubCell"/>
</dbReference>
<evidence type="ECO:0000256" key="6">
    <source>
        <dbReference type="SAM" id="Phobius"/>
    </source>
</evidence>
<dbReference type="InterPro" id="IPR006201">
    <property type="entry name" value="Neur_channel"/>
</dbReference>
<dbReference type="Pfam" id="PF02931">
    <property type="entry name" value="Neur_chan_LBD"/>
    <property type="match status" value="1"/>
</dbReference>
<protein>
    <recommendedName>
        <fullName evidence="8">Neurotransmitter-gated ion-channel ligand-binding domain-containing protein</fullName>
    </recommendedName>
</protein>
<dbReference type="EMBL" id="CP031041">
    <property type="protein sequence ID" value="QDZ22689.1"/>
    <property type="molecule type" value="Genomic_DNA"/>
</dbReference>
<keyword evidence="3 6" id="KW-1133">Transmembrane helix</keyword>
<evidence type="ECO:0000256" key="2">
    <source>
        <dbReference type="ARBA" id="ARBA00022692"/>
    </source>
</evidence>
<reference evidence="9 10" key="1">
    <citation type="submission" date="2018-07" db="EMBL/GenBank/DDBJ databases">
        <title>The complete nuclear genome of the prasinophyte Chloropicon primus (CCMP1205).</title>
        <authorList>
            <person name="Pombert J.-F."/>
            <person name="Otis C."/>
            <person name="Turmel M."/>
            <person name="Lemieux C."/>
        </authorList>
    </citation>
    <scope>NUCLEOTIDE SEQUENCE [LARGE SCALE GENOMIC DNA]</scope>
    <source>
        <strain evidence="9 10">CCMP1205</strain>
    </source>
</reference>
<dbReference type="OrthoDB" id="5975154at2759"/>
<dbReference type="AlphaFoldDB" id="A0A5B8MQ92"/>
<proteinExistence type="predicted"/>
<organism evidence="9 10">
    <name type="scientific">Chloropicon primus</name>
    <dbReference type="NCBI Taxonomy" id="1764295"/>
    <lineage>
        <taxon>Eukaryota</taxon>
        <taxon>Viridiplantae</taxon>
        <taxon>Chlorophyta</taxon>
        <taxon>Chloropicophyceae</taxon>
        <taxon>Chloropicales</taxon>
        <taxon>Chloropicaceae</taxon>
        <taxon>Chloropicon</taxon>
    </lineage>
</organism>
<evidence type="ECO:0000256" key="3">
    <source>
        <dbReference type="ARBA" id="ARBA00022989"/>
    </source>
</evidence>
<feature type="transmembrane region" description="Helical" evidence="6">
    <location>
        <begin position="274"/>
        <end position="294"/>
    </location>
</feature>
<feature type="domain" description="Neurotransmitter-gated ion-channel ligand-binding" evidence="8">
    <location>
        <begin position="35"/>
        <end position="266"/>
    </location>
</feature>
<keyword evidence="4 6" id="KW-0472">Membrane</keyword>
<keyword evidence="7" id="KW-0732">Signal</keyword>
<feature type="transmembrane region" description="Helical" evidence="6">
    <location>
        <begin position="339"/>
        <end position="357"/>
    </location>
</feature>
<dbReference type="InterPro" id="IPR036719">
    <property type="entry name" value="Neuro-gated_channel_TM_sf"/>
</dbReference>
<dbReference type="STRING" id="1764295.A0A5B8MQ92"/>
<evidence type="ECO:0000256" key="5">
    <source>
        <dbReference type="SAM" id="MobiDB-lite"/>
    </source>
</evidence>
<comment type="subcellular location">
    <subcellularLocation>
        <location evidence="1">Membrane</location>
        <topology evidence="1">Multi-pass membrane protein</topology>
    </subcellularLocation>
</comment>
<dbReference type="InterPro" id="IPR038050">
    <property type="entry name" value="Neuro_actylchol_rec"/>
</dbReference>
<dbReference type="Gene3D" id="2.70.170.10">
    <property type="entry name" value="Neurotransmitter-gated ion-channel ligand-binding domain"/>
    <property type="match status" value="1"/>
</dbReference>
<evidence type="ECO:0000259" key="8">
    <source>
        <dbReference type="Pfam" id="PF02931"/>
    </source>
</evidence>
<evidence type="ECO:0000256" key="7">
    <source>
        <dbReference type="SAM" id="SignalP"/>
    </source>
</evidence>
<dbReference type="SUPFAM" id="SSF63712">
    <property type="entry name" value="Nicotinic receptor ligand binding domain-like"/>
    <property type="match status" value="1"/>
</dbReference>
<dbReference type="InterPro" id="IPR036734">
    <property type="entry name" value="Neur_chan_lig-bd_sf"/>
</dbReference>
<gene>
    <name evidence="9" type="ORF">A3770_08p52070</name>
</gene>
<feature type="signal peptide" evidence="7">
    <location>
        <begin position="1"/>
        <end position="21"/>
    </location>
</feature>
<keyword evidence="2 6" id="KW-0812">Transmembrane</keyword>
<dbReference type="CDD" id="cd18989">
    <property type="entry name" value="LGIC_ECD_cation"/>
    <property type="match status" value="1"/>
</dbReference>